<dbReference type="OrthoDB" id="9775130at2"/>
<dbReference type="EMBL" id="BAHD01000010">
    <property type="protein sequence ID" value="GAB94716.1"/>
    <property type="molecule type" value="Genomic_DNA"/>
</dbReference>
<name>K6WLN2_9MICO</name>
<evidence type="ECO:0000313" key="2">
    <source>
        <dbReference type="Proteomes" id="UP000008366"/>
    </source>
</evidence>
<accession>K6WLN2</accession>
<dbReference type="SUPFAM" id="SSF53474">
    <property type="entry name" value="alpha/beta-Hydrolases"/>
    <property type="match status" value="1"/>
</dbReference>
<proteinExistence type="predicted"/>
<dbReference type="PANTHER" id="PTHR48098">
    <property type="entry name" value="ENTEROCHELIN ESTERASE-RELATED"/>
    <property type="match status" value="1"/>
</dbReference>
<keyword evidence="2" id="KW-1185">Reference proteome</keyword>
<dbReference type="PANTHER" id="PTHR48098:SF3">
    <property type="entry name" value="IRON(III) ENTEROBACTIN ESTERASE"/>
    <property type="match status" value="1"/>
</dbReference>
<dbReference type="STRING" id="1184609.KILIM_010_00470"/>
<dbReference type="InterPro" id="IPR000801">
    <property type="entry name" value="Esterase-like"/>
</dbReference>
<dbReference type="Pfam" id="PF00756">
    <property type="entry name" value="Esterase"/>
    <property type="match status" value="1"/>
</dbReference>
<evidence type="ECO:0008006" key="3">
    <source>
        <dbReference type="Google" id="ProtNLM"/>
    </source>
</evidence>
<dbReference type="AlphaFoldDB" id="K6WLN2"/>
<evidence type="ECO:0000313" key="1">
    <source>
        <dbReference type="EMBL" id="GAB94716.1"/>
    </source>
</evidence>
<organism evidence="1 2">
    <name type="scientific">Kineosphaera limosa NBRC 100340</name>
    <dbReference type="NCBI Taxonomy" id="1184609"/>
    <lineage>
        <taxon>Bacteria</taxon>
        <taxon>Bacillati</taxon>
        <taxon>Actinomycetota</taxon>
        <taxon>Actinomycetes</taxon>
        <taxon>Micrococcales</taxon>
        <taxon>Dermatophilaceae</taxon>
        <taxon>Kineosphaera</taxon>
    </lineage>
</organism>
<dbReference type="Proteomes" id="UP000008366">
    <property type="component" value="Unassembled WGS sequence"/>
</dbReference>
<dbReference type="InterPro" id="IPR029058">
    <property type="entry name" value="AB_hydrolase_fold"/>
</dbReference>
<dbReference type="Gene3D" id="3.40.50.1820">
    <property type="entry name" value="alpha/beta hydrolase"/>
    <property type="match status" value="1"/>
</dbReference>
<reference evidence="1 2" key="1">
    <citation type="submission" date="2012-08" db="EMBL/GenBank/DDBJ databases">
        <title>Whole genome shotgun sequence of Kineosphaera limosa NBRC 100340.</title>
        <authorList>
            <person name="Yoshida I."/>
            <person name="Isaki S."/>
            <person name="Hosoyama A."/>
            <person name="Tsuchikane K."/>
            <person name="Katsumata H."/>
            <person name="Ando Y."/>
            <person name="Ohji S."/>
            <person name="Hamada M."/>
            <person name="Tamura T."/>
            <person name="Yamazoe A."/>
            <person name="Yamazaki S."/>
            <person name="Fujita N."/>
        </authorList>
    </citation>
    <scope>NUCLEOTIDE SEQUENCE [LARGE SCALE GENOMIC DNA]</scope>
    <source>
        <strain evidence="1 2">NBRC 100340</strain>
    </source>
</reference>
<dbReference type="eggNOG" id="COG2382">
    <property type="taxonomic scope" value="Bacteria"/>
</dbReference>
<comment type="caution">
    <text evidence="1">The sequence shown here is derived from an EMBL/GenBank/DDBJ whole genome shotgun (WGS) entry which is preliminary data.</text>
</comment>
<dbReference type="RefSeq" id="WP_006591248.1">
    <property type="nucleotide sequence ID" value="NZ_BAHD01000010.1"/>
</dbReference>
<dbReference type="InterPro" id="IPR050583">
    <property type="entry name" value="Mycobacterial_A85_antigen"/>
</dbReference>
<gene>
    <name evidence="1" type="ORF">KILIM_010_00470</name>
</gene>
<protein>
    <recommendedName>
        <fullName evidence="3">Esterase</fullName>
    </recommendedName>
</protein>
<sequence>MASDRTHDPLHLDFELPDPDRRFAGVRLWTDAELGHYPPPVDFTREGRVWHLRLETPPIDRLEYQFVARLKDDAGEEYVLDPENERTVGGAFGDKSERVLPGYRRPHWLEHEPVAAQRHDYALETDAGPVELQVWSPEVLAADEEAPLLLAHDGPEFDELAGLTRAVGVAIAHRRLAPTRVALLRPGPRDERYAANDDYAAALATQVVPEIAAAHPTSGSPVLLGASLGGLAALHAHWRHPGTFGGLFLASASFFTPKLDPQEANFSRFAQVTDFVREVAETREDAAAVRELPPVAIVCGTAEENLANNMAMRQVLTAWRPPTWHTVRDGHCYTTWRDLLDPTLVDLLARAAP</sequence>